<evidence type="ECO:0000313" key="6">
    <source>
        <dbReference type="EMBL" id="KKL62725.1"/>
    </source>
</evidence>
<evidence type="ECO:0000259" key="5">
    <source>
        <dbReference type="PROSITE" id="PS51918"/>
    </source>
</evidence>
<sequence length="373" mass="42737">MSQSGVYSELKMPWWYVREGKLPDAPKQVQLILSDLCNQDCSFCAYRMSGYTSNELFVGESDKASFGTNNPKRWIPTERALRLLEEIKEAGVLSVQFTGGGEPSVHPHHEVLFRKAIDLGLRCSLVSNGIKWSYKLIWELLPRFDWVRISIDAGNQESYAKIRRVPEAHWDKVWNHVKLLSQAIGAAGSKTVLGLGFVITPESYNEIGNFVQRAKEYGAHNVRLTAMFSTGGEKPFMDIYNTIRWGINMARTTYEDDFFKVHDNFGSRFEDLKQKAPDYSFCSYQYYTAYIGGDMKAYRCCVLAYNKRGLVKGGDLSKRSFSEFWKSQERKDDLGALDARGCSRCQFNEKNRALLYVRGNTESDTVSRHMEWP</sequence>
<dbReference type="SUPFAM" id="SSF102114">
    <property type="entry name" value="Radical SAM enzymes"/>
    <property type="match status" value="1"/>
</dbReference>
<dbReference type="GO" id="GO:0051536">
    <property type="term" value="F:iron-sulfur cluster binding"/>
    <property type="evidence" value="ECO:0007669"/>
    <property type="project" value="UniProtKB-KW"/>
</dbReference>
<dbReference type="InterPro" id="IPR050377">
    <property type="entry name" value="Radical_SAM_PqqE_MftC-like"/>
</dbReference>
<evidence type="ECO:0000256" key="3">
    <source>
        <dbReference type="ARBA" id="ARBA00023004"/>
    </source>
</evidence>
<proteinExistence type="predicted"/>
<dbReference type="Pfam" id="PF04055">
    <property type="entry name" value="Radical_SAM"/>
    <property type="match status" value="1"/>
</dbReference>
<dbReference type="PROSITE" id="PS51918">
    <property type="entry name" value="RADICAL_SAM"/>
    <property type="match status" value="1"/>
</dbReference>
<dbReference type="SFLD" id="SFLDS00029">
    <property type="entry name" value="Radical_SAM"/>
    <property type="match status" value="1"/>
</dbReference>
<gene>
    <name evidence="6" type="ORF">LCGC14_2182320</name>
</gene>
<reference evidence="6" key="1">
    <citation type="journal article" date="2015" name="Nature">
        <title>Complex archaea that bridge the gap between prokaryotes and eukaryotes.</title>
        <authorList>
            <person name="Spang A."/>
            <person name="Saw J.H."/>
            <person name="Jorgensen S.L."/>
            <person name="Zaremba-Niedzwiedzka K."/>
            <person name="Martijn J."/>
            <person name="Lind A.E."/>
            <person name="van Eijk R."/>
            <person name="Schleper C."/>
            <person name="Guy L."/>
            <person name="Ettema T.J."/>
        </authorList>
    </citation>
    <scope>NUCLEOTIDE SEQUENCE</scope>
</reference>
<evidence type="ECO:0000256" key="4">
    <source>
        <dbReference type="ARBA" id="ARBA00023014"/>
    </source>
</evidence>
<keyword evidence="2" id="KW-0479">Metal-binding</keyword>
<keyword evidence="4" id="KW-0411">Iron-sulfur</keyword>
<dbReference type="AlphaFoldDB" id="A0A0F9FZC5"/>
<keyword evidence="3" id="KW-0408">Iron</keyword>
<dbReference type="EMBL" id="LAZR01028399">
    <property type="protein sequence ID" value="KKL62725.1"/>
    <property type="molecule type" value="Genomic_DNA"/>
</dbReference>
<dbReference type="InterPro" id="IPR013785">
    <property type="entry name" value="Aldolase_TIM"/>
</dbReference>
<dbReference type="PANTHER" id="PTHR11228:SF7">
    <property type="entry name" value="PQQA PEPTIDE CYCLASE"/>
    <property type="match status" value="1"/>
</dbReference>
<dbReference type="GO" id="GO:0003824">
    <property type="term" value="F:catalytic activity"/>
    <property type="evidence" value="ECO:0007669"/>
    <property type="project" value="InterPro"/>
</dbReference>
<accession>A0A0F9FZC5</accession>
<dbReference type="CDD" id="cd01335">
    <property type="entry name" value="Radical_SAM"/>
    <property type="match status" value="1"/>
</dbReference>
<evidence type="ECO:0000256" key="2">
    <source>
        <dbReference type="ARBA" id="ARBA00022723"/>
    </source>
</evidence>
<dbReference type="Gene3D" id="3.20.20.70">
    <property type="entry name" value="Aldolase class I"/>
    <property type="match status" value="1"/>
</dbReference>
<feature type="domain" description="Radical SAM core" evidence="5">
    <location>
        <begin position="23"/>
        <end position="260"/>
    </location>
</feature>
<name>A0A0F9FZC5_9ZZZZ</name>
<dbReference type="InterPro" id="IPR058240">
    <property type="entry name" value="rSAM_sf"/>
</dbReference>
<comment type="caution">
    <text evidence="6">The sequence shown here is derived from an EMBL/GenBank/DDBJ whole genome shotgun (WGS) entry which is preliminary data.</text>
</comment>
<evidence type="ECO:0000256" key="1">
    <source>
        <dbReference type="ARBA" id="ARBA00022691"/>
    </source>
</evidence>
<dbReference type="SFLD" id="SFLDG01067">
    <property type="entry name" value="SPASM/twitch_domain_containing"/>
    <property type="match status" value="1"/>
</dbReference>
<dbReference type="InterPro" id="IPR007197">
    <property type="entry name" value="rSAM"/>
</dbReference>
<protein>
    <recommendedName>
        <fullName evidence="5">Radical SAM core domain-containing protein</fullName>
    </recommendedName>
</protein>
<dbReference type="GO" id="GO:0046872">
    <property type="term" value="F:metal ion binding"/>
    <property type="evidence" value="ECO:0007669"/>
    <property type="project" value="UniProtKB-KW"/>
</dbReference>
<dbReference type="PANTHER" id="PTHR11228">
    <property type="entry name" value="RADICAL SAM DOMAIN PROTEIN"/>
    <property type="match status" value="1"/>
</dbReference>
<organism evidence="6">
    <name type="scientific">marine sediment metagenome</name>
    <dbReference type="NCBI Taxonomy" id="412755"/>
    <lineage>
        <taxon>unclassified sequences</taxon>
        <taxon>metagenomes</taxon>
        <taxon>ecological metagenomes</taxon>
    </lineage>
</organism>
<keyword evidence="1" id="KW-0949">S-adenosyl-L-methionine</keyword>